<reference evidence="1" key="2">
    <citation type="submission" date="2021-09" db="EMBL/GenBank/DDBJ databases">
        <authorList>
            <person name="Gilroy R."/>
        </authorList>
    </citation>
    <scope>NUCLEOTIDE SEQUENCE</scope>
    <source>
        <strain evidence="1">316</strain>
    </source>
</reference>
<sequence length="106" mass="11271">MSSGLSAPPAGLSEVSRLATLLADQALDAQIKSRPIPDDQVQALLDAAVLLDEYGQELPPLLGQIVHEIGTSAPERAAAPAARRDEDEVGRMAWMLRPFRSAKRGG</sequence>
<reference evidence="1" key="1">
    <citation type="journal article" date="2021" name="PeerJ">
        <title>Extensive microbial diversity within the chicken gut microbiome revealed by metagenomics and culture.</title>
        <authorList>
            <person name="Gilroy R."/>
            <person name="Ravi A."/>
            <person name="Getino M."/>
            <person name="Pursley I."/>
            <person name="Horton D.L."/>
            <person name="Alikhan N.F."/>
            <person name="Baker D."/>
            <person name="Gharbi K."/>
            <person name="Hall N."/>
            <person name="Watson M."/>
            <person name="Adriaenssens E.M."/>
            <person name="Foster-Nyarko E."/>
            <person name="Jarju S."/>
            <person name="Secka A."/>
            <person name="Antonio M."/>
            <person name="Oren A."/>
            <person name="Chaudhuri R.R."/>
            <person name="La Ragione R."/>
            <person name="Hildebrand F."/>
            <person name="Pallen M.J."/>
        </authorList>
    </citation>
    <scope>NUCLEOTIDE SEQUENCE</scope>
    <source>
        <strain evidence="1">316</strain>
    </source>
</reference>
<evidence type="ECO:0000313" key="2">
    <source>
        <dbReference type="Proteomes" id="UP000742631"/>
    </source>
</evidence>
<name>A0A921JFJ9_9HYPH</name>
<organism evidence="1 2">
    <name type="scientific">Methylorubrum populi</name>
    <dbReference type="NCBI Taxonomy" id="223967"/>
    <lineage>
        <taxon>Bacteria</taxon>
        <taxon>Pseudomonadati</taxon>
        <taxon>Pseudomonadota</taxon>
        <taxon>Alphaproteobacteria</taxon>
        <taxon>Hyphomicrobiales</taxon>
        <taxon>Methylobacteriaceae</taxon>
        <taxon>Methylorubrum</taxon>
    </lineage>
</organism>
<gene>
    <name evidence="1" type="ORF">K8W01_15240</name>
</gene>
<dbReference type="EMBL" id="DYYG01000044">
    <property type="protein sequence ID" value="HJE25010.1"/>
    <property type="molecule type" value="Genomic_DNA"/>
</dbReference>
<proteinExistence type="predicted"/>
<dbReference type="Proteomes" id="UP000742631">
    <property type="component" value="Unassembled WGS sequence"/>
</dbReference>
<comment type="caution">
    <text evidence="1">The sequence shown here is derived from an EMBL/GenBank/DDBJ whole genome shotgun (WGS) entry which is preliminary data.</text>
</comment>
<dbReference type="AlphaFoldDB" id="A0A921JFJ9"/>
<accession>A0A921JFJ9</accession>
<evidence type="ECO:0000313" key="1">
    <source>
        <dbReference type="EMBL" id="HJE25010.1"/>
    </source>
</evidence>
<protein>
    <submittedName>
        <fullName evidence="1">Uncharacterized protein</fullName>
    </submittedName>
</protein>